<evidence type="ECO:0000256" key="3">
    <source>
        <dbReference type="ARBA" id="ARBA00022475"/>
    </source>
</evidence>
<feature type="transmembrane region" description="Helical" evidence="7">
    <location>
        <begin position="138"/>
        <end position="155"/>
    </location>
</feature>
<evidence type="ECO:0000256" key="6">
    <source>
        <dbReference type="ARBA" id="ARBA00023136"/>
    </source>
</evidence>
<dbReference type="Pfam" id="PF00528">
    <property type="entry name" value="BPD_transp_1"/>
    <property type="match status" value="1"/>
</dbReference>
<dbReference type="Gene3D" id="1.10.3720.10">
    <property type="entry name" value="MetI-like"/>
    <property type="match status" value="1"/>
</dbReference>
<name>A0ABV0BH00_9HYPH</name>
<feature type="transmembrane region" description="Helical" evidence="7">
    <location>
        <begin position="186"/>
        <end position="219"/>
    </location>
</feature>
<feature type="transmembrane region" description="Helical" evidence="7">
    <location>
        <begin position="12"/>
        <end position="33"/>
    </location>
</feature>
<dbReference type="Proteomes" id="UP001418637">
    <property type="component" value="Unassembled WGS sequence"/>
</dbReference>
<accession>A0ABV0BH00</accession>
<keyword evidence="4 7" id="KW-0812">Transmembrane</keyword>
<evidence type="ECO:0000259" key="8">
    <source>
        <dbReference type="PROSITE" id="PS50928"/>
    </source>
</evidence>
<dbReference type="InterPro" id="IPR050366">
    <property type="entry name" value="BP-dependent_transpt_permease"/>
</dbReference>
<dbReference type="InterPro" id="IPR035906">
    <property type="entry name" value="MetI-like_sf"/>
</dbReference>
<evidence type="ECO:0000256" key="2">
    <source>
        <dbReference type="ARBA" id="ARBA00022448"/>
    </source>
</evidence>
<dbReference type="PROSITE" id="PS50928">
    <property type="entry name" value="ABC_TM1"/>
    <property type="match status" value="1"/>
</dbReference>
<feature type="transmembrane region" description="Helical" evidence="7">
    <location>
        <begin position="112"/>
        <end position="132"/>
    </location>
</feature>
<reference evidence="9 10" key="1">
    <citation type="submission" date="2024-04" db="EMBL/GenBank/DDBJ databases">
        <title>A novel species isolated from cricket.</title>
        <authorList>
            <person name="Wang H.-C."/>
        </authorList>
    </citation>
    <scope>NUCLEOTIDE SEQUENCE [LARGE SCALE GENOMIC DNA]</scope>
    <source>
        <strain evidence="9 10">WL0021</strain>
    </source>
</reference>
<comment type="subcellular location">
    <subcellularLocation>
        <location evidence="1 7">Cell membrane</location>
        <topology evidence="1 7">Multi-pass membrane protein</topology>
    </subcellularLocation>
</comment>
<gene>
    <name evidence="9" type="ORF">WJT86_03695</name>
</gene>
<keyword evidence="3" id="KW-1003">Cell membrane</keyword>
<keyword evidence="10" id="KW-1185">Reference proteome</keyword>
<keyword evidence="2 7" id="KW-0813">Transport</keyword>
<proteinExistence type="inferred from homology"/>
<dbReference type="RefSeq" id="WP_346336129.1">
    <property type="nucleotide sequence ID" value="NZ_JBBYXI010000001.1"/>
</dbReference>
<protein>
    <submittedName>
        <fullName evidence="9">ABC transporter permease</fullName>
    </submittedName>
</protein>
<keyword evidence="5 7" id="KW-1133">Transmembrane helix</keyword>
<dbReference type="PANTHER" id="PTHR43386:SF25">
    <property type="entry name" value="PEPTIDE ABC TRANSPORTER PERMEASE PROTEIN"/>
    <property type="match status" value="1"/>
</dbReference>
<comment type="caution">
    <text evidence="9">The sequence shown here is derived from an EMBL/GenBank/DDBJ whole genome shotgun (WGS) entry which is preliminary data.</text>
</comment>
<evidence type="ECO:0000313" key="9">
    <source>
        <dbReference type="EMBL" id="MEN3930164.1"/>
    </source>
</evidence>
<dbReference type="CDD" id="cd06261">
    <property type="entry name" value="TM_PBP2"/>
    <property type="match status" value="1"/>
</dbReference>
<evidence type="ECO:0000256" key="1">
    <source>
        <dbReference type="ARBA" id="ARBA00004651"/>
    </source>
</evidence>
<keyword evidence="6 7" id="KW-0472">Membrane</keyword>
<dbReference type="EMBL" id="JBBYXI010000001">
    <property type="protein sequence ID" value="MEN3930164.1"/>
    <property type="molecule type" value="Genomic_DNA"/>
</dbReference>
<dbReference type="InterPro" id="IPR000515">
    <property type="entry name" value="MetI-like"/>
</dbReference>
<feature type="transmembrane region" description="Helical" evidence="7">
    <location>
        <begin position="239"/>
        <end position="261"/>
    </location>
</feature>
<feature type="domain" description="ABC transmembrane type-1" evidence="8">
    <location>
        <begin position="73"/>
        <end position="262"/>
    </location>
</feature>
<evidence type="ECO:0000256" key="4">
    <source>
        <dbReference type="ARBA" id="ARBA00022692"/>
    </source>
</evidence>
<evidence type="ECO:0000256" key="5">
    <source>
        <dbReference type="ARBA" id="ARBA00022989"/>
    </source>
</evidence>
<comment type="similarity">
    <text evidence="7">Belongs to the binding-protein-dependent transport system permease family.</text>
</comment>
<evidence type="ECO:0000256" key="7">
    <source>
        <dbReference type="RuleBase" id="RU363032"/>
    </source>
</evidence>
<evidence type="ECO:0000313" key="10">
    <source>
        <dbReference type="Proteomes" id="UP001418637"/>
    </source>
</evidence>
<dbReference type="PANTHER" id="PTHR43386">
    <property type="entry name" value="OLIGOPEPTIDE TRANSPORT SYSTEM PERMEASE PROTEIN APPC"/>
    <property type="match status" value="1"/>
</dbReference>
<organism evidence="9 10">
    <name type="scientific">Hohaiivirga grylli</name>
    <dbReference type="NCBI Taxonomy" id="3133970"/>
    <lineage>
        <taxon>Bacteria</taxon>
        <taxon>Pseudomonadati</taxon>
        <taxon>Pseudomonadota</taxon>
        <taxon>Alphaproteobacteria</taxon>
        <taxon>Hyphomicrobiales</taxon>
        <taxon>Methylobacteriaceae</taxon>
        <taxon>Hohaiivirga</taxon>
    </lineage>
</organism>
<sequence>MIALSRIRKHPTLLCGLVLTVLLIAAALVSFVWTPGDPVRLRIALRLKAPLEAGLLGADQLGRDMASLVMIGARNTLIVAWPAVLAGACVGILLGSFAASRRGRVDRIIMRVCDVTFAFPALLIAIMIGAVYGGGPLAAIWAIALFNVPVFARVTRGAAQKIWAMDYILAAKALGKSRWAIAIEDVLPNIAGVIIIQLMVQLAMAIIMEAGFSYVGIGFAPPDPSWGRMLKEAQTYIGIAPHLILVPGCAIAFAVLGLNLLGDGLRDMLDPAMRRRNHKS</sequence>
<dbReference type="SUPFAM" id="SSF161098">
    <property type="entry name" value="MetI-like"/>
    <property type="match status" value="1"/>
</dbReference>
<feature type="transmembrane region" description="Helical" evidence="7">
    <location>
        <begin position="78"/>
        <end position="100"/>
    </location>
</feature>